<sequence length="266" mass="30183">MKRIHVQFEVVPANRTVEGFNWSPEKEGAQMDECLAWLRTNITLPEGTQFHSVANNSSFLNYTFGEGGSKYVLKGTTDVVILQNVYIRSRNILGGMQVIVELKKQVGDQDTRQVTLELISANVFSNYGVVVLLTDLNEYWHFLWLTKETRIEEIVLGLHCGVALLEDILHGRGSEEKPYCTRCNMEGIAAATTTTESVLQPTPVQNPMPGQRSTLLPLQRVDPFECVPKPEVGNMEDFFDEMTEFEVKKWKHKHVMDHISQAPGWD</sequence>
<proteinExistence type="predicted"/>
<organism evidence="1 2">
    <name type="scientific">Terfezia boudieri ATCC MYA-4762</name>
    <dbReference type="NCBI Taxonomy" id="1051890"/>
    <lineage>
        <taxon>Eukaryota</taxon>
        <taxon>Fungi</taxon>
        <taxon>Dikarya</taxon>
        <taxon>Ascomycota</taxon>
        <taxon>Pezizomycotina</taxon>
        <taxon>Pezizomycetes</taxon>
        <taxon>Pezizales</taxon>
        <taxon>Pezizaceae</taxon>
        <taxon>Terfezia</taxon>
    </lineage>
</organism>
<reference evidence="1 2" key="1">
    <citation type="journal article" date="2018" name="Nat. Ecol. Evol.">
        <title>Pezizomycetes genomes reveal the molecular basis of ectomycorrhizal truffle lifestyle.</title>
        <authorList>
            <person name="Murat C."/>
            <person name="Payen T."/>
            <person name="Noel B."/>
            <person name="Kuo A."/>
            <person name="Morin E."/>
            <person name="Chen J."/>
            <person name="Kohler A."/>
            <person name="Krizsan K."/>
            <person name="Balestrini R."/>
            <person name="Da Silva C."/>
            <person name="Montanini B."/>
            <person name="Hainaut M."/>
            <person name="Levati E."/>
            <person name="Barry K.W."/>
            <person name="Belfiori B."/>
            <person name="Cichocki N."/>
            <person name="Clum A."/>
            <person name="Dockter R.B."/>
            <person name="Fauchery L."/>
            <person name="Guy J."/>
            <person name="Iotti M."/>
            <person name="Le Tacon F."/>
            <person name="Lindquist E.A."/>
            <person name="Lipzen A."/>
            <person name="Malagnac F."/>
            <person name="Mello A."/>
            <person name="Molinier V."/>
            <person name="Miyauchi S."/>
            <person name="Poulain J."/>
            <person name="Riccioni C."/>
            <person name="Rubini A."/>
            <person name="Sitrit Y."/>
            <person name="Splivallo R."/>
            <person name="Traeger S."/>
            <person name="Wang M."/>
            <person name="Zifcakova L."/>
            <person name="Wipf D."/>
            <person name="Zambonelli A."/>
            <person name="Paolocci F."/>
            <person name="Nowrousian M."/>
            <person name="Ottonello S."/>
            <person name="Baldrian P."/>
            <person name="Spatafora J.W."/>
            <person name="Henrissat B."/>
            <person name="Nagy L.G."/>
            <person name="Aury J.M."/>
            <person name="Wincker P."/>
            <person name="Grigoriev I.V."/>
            <person name="Bonfante P."/>
            <person name="Martin F.M."/>
        </authorList>
    </citation>
    <scope>NUCLEOTIDE SEQUENCE [LARGE SCALE GENOMIC DNA]</scope>
    <source>
        <strain evidence="1 2">ATCC MYA-4762</strain>
    </source>
</reference>
<dbReference type="AlphaFoldDB" id="A0A3N4LK06"/>
<protein>
    <submittedName>
        <fullName evidence="1">Uncharacterized protein</fullName>
    </submittedName>
</protein>
<gene>
    <name evidence="1" type="ORF">L211DRAFT_279841</name>
</gene>
<dbReference type="EMBL" id="ML121547">
    <property type="protein sequence ID" value="RPB23234.1"/>
    <property type="molecule type" value="Genomic_DNA"/>
</dbReference>
<evidence type="ECO:0000313" key="2">
    <source>
        <dbReference type="Proteomes" id="UP000267821"/>
    </source>
</evidence>
<name>A0A3N4LK06_9PEZI</name>
<dbReference type="OrthoDB" id="2435285at2759"/>
<accession>A0A3N4LK06</accession>
<dbReference type="InParanoid" id="A0A3N4LK06"/>
<evidence type="ECO:0000313" key="1">
    <source>
        <dbReference type="EMBL" id="RPB23234.1"/>
    </source>
</evidence>
<dbReference type="Proteomes" id="UP000267821">
    <property type="component" value="Unassembled WGS sequence"/>
</dbReference>
<keyword evidence="2" id="KW-1185">Reference proteome</keyword>